<evidence type="ECO:0000313" key="2">
    <source>
        <dbReference type="EMBL" id="MCQ8186249.1"/>
    </source>
</evidence>
<gene>
    <name evidence="2" type="ORF">NOG11_12745</name>
</gene>
<dbReference type="Gene3D" id="3.10.450.50">
    <property type="match status" value="1"/>
</dbReference>
<accession>A0A9X2LB63</accession>
<dbReference type="InterPro" id="IPR027843">
    <property type="entry name" value="DUF4440"/>
</dbReference>
<dbReference type="EMBL" id="JANIBC010000015">
    <property type="protein sequence ID" value="MCQ8186249.1"/>
    <property type="molecule type" value="Genomic_DNA"/>
</dbReference>
<organism evidence="2 3">
    <name type="scientific">Parvularcula maris</name>
    <dbReference type="NCBI Taxonomy" id="2965077"/>
    <lineage>
        <taxon>Bacteria</taxon>
        <taxon>Pseudomonadati</taxon>
        <taxon>Pseudomonadota</taxon>
        <taxon>Alphaproteobacteria</taxon>
        <taxon>Parvularculales</taxon>
        <taxon>Parvularculaceae</taxon>
        <taxon>Parvularcula</taxon>
    </lineage>
</organism>
<feature type="domain" description="DUF4440" evidence="1">
    <location>
        <begin position="41"/>
        <end position="153"/>
    </location>
</feature>
<comment type="caution">
    <text evidence="2">The sequence shown here is derived from an EMBL/GenBank/DDBJ whole genome shotgun (WGS) entry which is preliminary data.</text>
</comment>
<dbReference type="Proteomes" id="UP001142610">
    <property type="component" value="Unassembled WGS sequence"/>
</dbReference>
<dbReference type="InterPro" id="IPR032710">
    <property type="entry name" value="NTF2-like_dom_sf"/>
</dbReference>
<keyword evidence="3" id="KW-1185">Reference proteome</keyword>
<reference evidence="2" key="1">
    <citation type="submission" date="2022-07" db="EMBL/GenBank/DDBJ databases">
        <title>Parvularcula maris sp. nov., an algicidal bacterium isolated from seawater.</title>
        <authorList>
            <person name="Li F."/>
        </authorList>
    </citation>
    <scope>NUCLEOTIDE SEQUENCE</scope>
    <source>
        <strain evidence="2">BGMRC 0090</strain>
    </source>
</reference>
<name>A0A9X2LB63_9PROT</name>
<evidence type="ECO:0000259" key="1">
    <source>
        <dbReference type="Pfam" id="PF14534"/>
    </source>
</evidence>
<dbReference type="AlphaFoldDB" id="A0A9X2LB63"/>
<dbReference type="Pfam" id="PF14534">
    <property type="entry name" value="DUF4440"/>
    <property type="match status" value="1"/>
</dbReference>
<dbReference type="SUPFAM" id="SSF54427">
    <property type="entry name" value="NTF2-like"/>
    <property type="match status" value="1"/>
</dbReference>
<protein>
    <submittedName>
        <fullName evidence="2">Nuclear transport factor 2 family protein</fullName>
    </submittedName>
</protein>
<proteinExistence type="predicted"/>
<sequence>MLRSLIGGAIAAVMSYGLAAAEDQSKDLLHETMLLLDGQVFRAAFETCDVAVLKRLMTEDLEFYHDKGGKTDTLDGFIESVVPGCKEQRAGKRPKVDRVLYPETVQVRTLGDWGVMQTGKHGFYGPDEKGERILYETGLFTHLWKKDGDGWKIARVISYDHLPPAK</sequence>
<evidence type="ECO:0000313" key="3">
    <source>
        <dbReference type="Proteomes" id="UP001142610"/>
    </source>
</evidence>
<dbReference type="RefSeq" id="WP_256620152.1">
    <property type="nucleotide sequence ID" value="NZ_JANIBC010000015.1"/>
</dbReference>